<dbReference type="UniPathway" id="UPA00378"/>
<accession>A0A673NFA1</accession>
<comment type="catalytic activity">
    <reaction evidence="15">
        <text>a beta-D-galactosyl-(1-&gt;4)-N-acetyl-beta-D-glucosaminyl derivative + GDP-beta-L-fucose = a beta-D-galactosyl-(1-&gt;4)-[alpha-L-fucosyl-(1-&gt;3)]-N-acetyl-beta-D-glucosaminyl derivative + GDP + H(+)</text>
        <dbReference type="Rhea" id="RHEA:14257"/>
        <dbReference type="ChEBI" id="CHEBI:15378"/>
        <dbReference type="ChEBI" id="CHEBI:57273"/>
        <dbReference type="ChEBI" id="CHEBI:58189"/>
        <dbReference type="ChEBI" id="CHEBI:133507"/>
        <dbReference type="ChEBI" id="CHEBI:137941"/>
        <dbReference type="EC" id="2.4.1.152"/>
    </reaction>
    <physiologicalReaction direction="left-to-right" evidence="15">
        <dbReference type="Rhea" id="RHEA:14258"/>
    </physiologicalReaction>
</comment>
<evidence type="ECO:0000256" key="15">
    <source>
        <dbReference type="ARBA" id="ARBA00029329"/>
    </source>
</evidence>
<dbReference type="InterPro" id="IPR038577">
    <property type="entry name" value="GT10-like_C_sf"/>
</dbReference>
<comment type="pathway">
    <text evidence="1">Protein modification; protein glycosylation.</text>
</comment>
<dbReference type="Proteomes" id="UP000472270">
    <property type="component" value="Unassembled WGS sequence"/>
</dbReference>
<evidence type="ECO:0000256" key="13">
    <source>
        <dbReference type="ARBA" id="ARBA00023157"/>
    </source>
</evidence>
<keyword evidence="7 24" id="KW-0812">Transmembrane</keyword>
<evidence type="ECO:0000259" key="25">
    <source>
        <dbReference type="Pfam" id="PF00852"/>
    </source>
</evidence>
<evidence type="ECO:0000256" key="14">
    <source>
        <dbReference type="ARBA" id="ARBA00023180"/>
    </source>
</evidence>
<evidence type="ECO:0000256" key="23">
    <source>
        <dbReference type="ARBA" id="ARBA00043838"/>
    </source>
</evidence>
<comment type="catalytic activity">
    <reaction evidence="18">
        <text>alpha-N-glycoloylneuraminosyl-(2-&gt;3)-beta-D-galactosyl-(1-&gt;4)-N-acetyl-beta-D-glucosaminyl-(1-&gt;3)-beta-D-galactosyl-(1-&gt;4)-N-acetyl-beta-D-glucosaminyl-(1-&gt;3)-beta-D-galactosyl-(1-&gt;4)-beta-D-glucosyl-(1&lt;-&gt;1')-ceramide + GDP-beta-L-fucose = alpha-N-glycoloylneuraminosyl-(2-&gt;3)-beta-D-galactosyl-(1-&gt;4)-N-acetyl-beta-D-glucosaminyl-(1-&gt;3)-beta-D-galactosyl-(1-&gt;4)-[alpha-L-fucosyl-(1-&gt;3)]-N-acetyl-beta-D-glucosaminyl-(1-&gt;3)-beta-D-galactosyl-(1-&gt;4)-beta-D-glucosyl-(1&lt;-&gt;1')-ceramide + GDP + H(+)</text>
        <dbReference type="Rhea" id="RHEA:48388"/>
        <dbReference type="ChEBI" id="CHEBI:15378"/>
        <dbReference type="ChEBI" id="CHEBI:57273"/>
        <dbReference type="ChEBI" id="CHEBI:58189"/>
        <dbReference type="ChEBI" id="CHEBI:90383"/>
        <dbReference type="ChEBI" id="CHEBI:90384"/>
    </reaction>
    <physiologicalReaction direction="left-to-right" evidence="18">
        <dbReference type="Rhea" id="RHEA:48389"/>
    </physiologicalReaction>
</comment>
<comment type="catalytic activity">
    <reaction evidence="22">
        <text>beta-D-Gal-(1-&gt;4)-beta-D-GlcNAc-(1-&gt;3)-beta-D-Gal-(1-&gt;4)-D-Glc + GDP-beta-L-fucose = beta-D-Gal-(1-&gt;4)-[alpha-L-Fuc-(1-&gt;3)]-beta-D-GlcNAc-(1-&gt;3)-beta-D-Gal-(1-&gt;4)-D-Glc + GDP + H(+)</text>
        <dbReference type="Rhea" id="RHEA:77187"/>
        <dbReference type="ChEBI" id="CHEBI:15378"/>
        <dbReference type="ChEBI" id="CHEBI:57273"/>
        <dbReference type="ChEBI" id="CHEBI:58189"/>
        <dbReference type="ChEBI" id="CHEBI:60239"/>
        <dbReference type="ChEBI" id="CHEBI:61352"/>
    </reaction>
    <physiologicalReaction direction="left-to-right" evidence="22">
        <dbReference type="Rhea" id="RHEA:77188"/>
    </physiologicalReaction>
</comment>
<comment type="pathway">
    <text evidence="2">Glycolipid biosynthesis.</text>
</comment>
<keyword evidence="10 24" id="KW-0333">Golgi apparatus</keyword>
<dbReference type="Pfam" id="PF00852">
    <property type="entry name" value="Glyco_transf_10"/>
    <property type="match status" value="1"/>
</dbReference>
<keyword evidence="8" id="KW-0735">Signal-anchor</keyword>
<evidence type="ECO:0000256" key="7">
    <source>
        <dbReference type="ARBA" id="ARBA00022692"/>
    </source>
</evidence>
<evidence type="ECO:0000256" key="22">
    <source>
        <dbReference type="ARBA" id="ARBA00043828"/>
    </source>
</evidence>
<dbReference type="InterPro" id="IPR055270">
    <property type="entry name" value="Glyco_tran_10_C"/>
</dbReference>
<evidence type="ECO:0000256" key="8">
    <source>
        <dbReference type="ARBA" id="ARBA00022968"/>
    </source>
</evidence>
<dbReference type="InterPro" id="IPR001503">
    <property type="entry name" value="Glyco_trans_10"/>
</dbReference>
<comment type="catalytic activity">
    <reaction evidence="23">
        <text>an alpha-L-Fuc-(1-&gt;2)-beta-D-Gal-(1-&gt;4)-beta-D-GlcNAc derivative + GDP-beta-L-fucose = an alpha-L-Fuc-(1-&gt;2)-beta-D-Gal-(1-&gt;4)-[alpha-L-Fuc-(1-&gt;3)]-beta-D-GlcNAc derivative + GDP + H(+)</text>
        <dbReference type="Rhea" id="RHEA:77191"/>
        <dbReference type="ChEBI" id="CHEBI:15378"/>
        <dbReference type="ChEBI" id="CHEBI:57273"/>
        <dbReference type="ChEBI" id="CHEBI:58189"/>
        <dbReference type="ChEBI" id="CHEBI:133510"/>
        <dbReference type="ChEBI" id="CHEBI:195560"/>
    </reaction>
    <physiologicalReaction direction="left-to-right" evidence="23">
        <dbReference type="Rhea" id="RHEA:77192"/>
    </physiologicalReaction>
</comment>
<evidence type="ECO:0000256" key="6">
    <source>
        <dbReference type="ARBA" id="ARBA00022679"/>
    </source>
</evidence>
<dbReference type="PANTHER" id="PTHR11929">
    <property type="entry name" value="ALPHA- 1,3 -FUCOSYLTRANSFERASE"/>
    <property type="match status" value="1"/>
</dbReference>
<dbReference type="PANTHER" id="PTHR11929:SF10">
    <property type="entry name" value="4-GALACTOSYL-N-ACETYLGLUCOSAMINIDE 3-ALPHA-L-FUCOSYLTRANSFERASE 9"/>
    <property type="match status" value="1"/>
</dbReference>
<dbReference type="SUPFAM" id="SSF53756">
    <property type="entry name" value="UDP-Glycosyltransferase/glycogen phosphorylase"/>
    <property type="match status" value="1"/>
</dbReference>
<comment type="similarity">
    <text evidence="3 24">Belongs to the glycosyltransferase 10 family.</text>
</comment>
<keyword evidence="12" id="KW-0472">Membrane</keyword>
<dbReference type="AlphaFoldDB" id="A0A673NFA1"/>
<comment type="catalytic activity">
    <reaction evidence="20">
        <text>a neolactoside nLc4Cer + GDP-beta-L-fucose = a neolactoside III(3)-alpha-Fuc-nLc4Cer + GDP + H(+)</text>
        <dbReference type="Rhea" id="RHEA:48376"/>
        <dbReference type="ChEBI" id="CHEBI:15378"/>
        <dbReference type="ChEBI" id="CHEBI:57273"/>
        <dbReference type="ChEBI" id="CHEBI:58189"/>
        <dbReference type="ChEBI" id="CHEBI:90376"/>
        <dbReference type="ChEBI" id="CHEBI:90379"/>
    </reaction>
    <physiologicalReaction direction="left-to-right" evidence="20">
        <dbReference type="Rhea" id="RHEA:48377"/>
    </physiologicalReaction>
</comment>
<evidence type="ECO:0000256" key="1">
    <source>
        <dbReference type="ARBA" id="ARBA00004922"/>
    </source>
</evidence>
<evidence type="ECO:0000256" key="17">
    <source>
        <dbReference type="ARBA" id="ARBA00036234"/>
    </source>
</evidence>
<comment type="catalytic activity">
    <reaction evidence="16">
        <text>alpha-D-galactosyl-(1-&gt;3)-beta-D-galactosyl-(1-&gt;4)-N-acetyl-beta-D-glucosaminyl-(1-&gt;3)-beta-D-galactosyl-(1-&gt;4)-beta-D-glucosyl-(1&lt;-&gt;1')-ceramide + GDP-beta-L-fucose = a neolactoside IV(3)-alpha-Gal,III(3)-alpha-Fuc-nLc4Cer + GDP + H(+)</text>
        <dbReference type="Rhea" id="RHEA:48380"/>
        <dbReference type="ChEBI" id="CHEBI:15378"/>
        <dbReference type="ChEBI" id="CHEBI:57273"/>
        <dbReference type="ChEBI" id="CHEBI:58189"/>
        <dbReference type="ChEBI" id="CHEBI:90380"/>
        <dbReference type="ChEBI" id="CHEBI:90381"/>
    </reaction>
    <physiologicalReaction direction="left-to-right" evidence="16">
        <dbReference type="Rhea" id="RHEA:48381"/>
    </physiologicalReaction>
</comment>
<dbReference type="Gene3D" id="3.40.50.11660">
    <property type="entry name" value="Glycosyl transferase family 10, C-terminal domain"/>
    <property type="match status" value="1"/>
</dbReference>
<feature type="domain" description="Fucosyltransferase C-terminal" evidence="25">
    <location>
        <begin position="135"/>
        <end position="284"/>
    </location>
</feature>
<keyword evidence="14" id="KW-0325">Glycoprotein</keyword>
<reference evidence="27" key="2">
    <citation type="submission" date="2025-09" db="UniProtKB">
        <authorList>
            <consortium name="Ensembl"/>
        </authorList>
    </citation>
    <scope>IDENTIFICATION</scope>
</reference>
<evidence type="ECO:0000256" key="5">
    <source>
        <dbReference type="ARBA" id="ARBA00022676"/>
    </source>
</evidence>
<evidence type="ECO:0000256" key="11">
    <source>
        <dbReference type="ARBA" id="ARBA00023098"/>
    </source>
</evidence>
<evidence type="ECO:0000313" key="28">
    <source>
        <dbReference type="Proteomes" id="UP000472270"/>
    </source>
</evidence>
<evidence type="ECO:0000256" key="10">
    <source>
        <dbReference type="ARBA" id="ARBA00023034"/>
    </source>
</evidence>
<proteinExistence type="inferred from homology"/>
<evidence type="ECO:0000256" key="18">
    <source>
        <dbReference type="ARBA" id="ARBA00036295"/>
    </source>
</evidence>
<dbReference type="GO" id="GO:0032580">
    <property type="term" value="C:Golgi cisterna membrane"/>
    <property type="evidence" value="ECO:0007669"/>
    <property type="project" value="UniProtKB-SubCell"/>
</dbReference>
<reference evidence="27" key="1">
    <citation type="submission" date="2025-08" db="UniProtKB">
        <authorList>
            <consortium name="Ensembl"/>
        </authorList>
    </citation>
    <scope>IDENTIFICATION</scope>
</reference>
<name>A0A673NFA1_9TELE</name>
<evidence type="ECO:0000256" key="2">
    <source>
        <dbReference type="ARBA" id="ARBA00004934"/>
    </source>
</evidence>
<dbReference type="EC" id="2.4.1.-" evidence="24"/>
<evidence type="ECO:0000259" key="26">
    <source>
        <dbReference type="Pfam" id="PF17039"/>
    </source>
</evidence>
<keyword evidence="5 24" id="KW-0328">Glycosyltransferase</keyword>
<keyword evidence="6 24" id="KW-0808">Transferase</keyword>
<comment type="catalytic activity">
    <reaction evidence="19">
        <text>an N-acetyl-alpha-neuraminyl-(2-&gt;3)-beta-D-galactosyl-(1-&gt;4)-N-acetyl-beta-D-glucosaminyl derivative + GDP-beta-L-fucose = an alpha-Neu5Ac-(2-&gt;3)-beta-D-Gal-(1-&gt;4)-[alpha-L-Fuc-(1-&gt;3)]-beta-D-GlcNAc derivative + GDP + H(+)</text>
        <dbReference type="Rhea" id="RHEA:56076"/>
        <dbReference type="ChEBI" id="CHEBI:15378"/>
        <dbReference type="ChEBI" id="CHEBI:57273"/>
        <dbReference type="ChEBI" id="CHEBI:58189"/>
        <dbReference type="ChEBI" id="CHEBI:136545"/>
        <dbReference type="ChEBI" id="CHEBI:139509"/>
    </reaction>
    <physiologicalReaction direction="left-to-right" evidence="19">
        <dbReference type="Rhea" id="RHEA:56077"/>
    </physiologicalReaction>
</comment>
<evidence type="ECO:0000256" key="9">
    <source>
        <dbReference type="ARBA" id="ARBA00022989"/>
    </source>
</evidence>
<dbReference type="GO" id="GO:0006629">
    <property type="term" value="P:lipid metabolic process"/>
    <property type="evidence" value="ECO:0007669"/>
    <property type="project" value="UniProtKB-KW"/>
</dbReference>
<dbReference type="InterPro" id="IPR031481">
    <property type="entry name" value="Glyco_tran_10_N"/>
</dbReference>
<evidence type="ECO:0000256" key="12">
    <source>
        <dbReference type="ARBA" id="ARBA00023136"/>
    </source>
</evidence>
<organism evidence="27 28">
    <name type="scientific">Sinocyclocheilus rhinocerous</name>
    <dbReference type="NCBI Taxonomy" id="307959"/>
    <lineage>
        <taxon>Eukaryota</taxon>
        <taxon>Metazoa</taxon>
        <taxon>Chordata</taxon>
        <taxon>Craniata</taxon>
        <taxon>Vertebrata</taxon>
        <taxon>Euteleostomi</taxon>
        <taxon>Actinopterygii</taxon>
        <taxon>Neopterygii</taxon>
        <taxon>Teleostei</taxon>
        <taxon>Ostariophysi</taxon>
        <taxon>Cypriniformes</taxon>
        <taxon>Cyprinidae</taxon>
        <taxon>Cyprininae</taxon>
        <taxon>Sinocyclocheilus</taxon>
    </lineage>
</organism>
<evidence type="ECO:0000256" key="16">
    <source>
        <dbReference type="ARBA" id="ARBA00036053"/>
    </source>
</evidence>
<keyword evidence="28" id="KW-1185">Reference proteome</keyword>
<evidence type="ECO:0000256" key="20">
    <source>
        <dbReference type="ARBA" id="ARBA00036757"/>
    </source>
</evidence>
<evidence type="ECO:0000256" key="19">
    <source>
        <dbReference type="ARBA" id="ARBA00036481"/>
    </source>
</evidence>
<dbReference type="GO" id="GO:0017083">
    <property type="term" value="F:4-galactosyl-N-acetylglucosaminide 3-alpha-L-fucosyltransferase activity"/>
    <property type="evidence" value="ECO:0007669"/>
    <property type="project" value="UniProtKB-EC"/>
</dbReference>
<comment type="subcellular location">
    <subcellularLocation>
        <location evidence="24">Golgi apparatus</location>
        <location evidence="24">Golgi stack membrane</location>
        <topology evidence="24">Single-pass type II membrane protein</topology>
    </subcellularLocation>
    <subcellularLocation>
        <location evidence="21">Golgi apparatus</location>
        <location evidence="21">trans-Golgi network membrane</location>
        <topology evidence="21">Single-pass type II membrane protein</topology>
    </subcellularLocation>
</comment>
<evidence type="ECO:0000256" key="3">
    <source>
        <dbReference type="ARBA" id="ARBA00008919"/>
    </source>
</evidence>
<protein>
    <recommendedName>
        <fullName evidence="24">Fucosyltransferase</fullName>
        <ecNumber evidence="24">2.4.1.-</ecNumber>
    </recommendedName>
</protein>
<dbReference type="Ensembl" id="ENSSRHT00000106873.1">
    <property type="protein sequence ID" value="ENSSRHP00000104081.1"/>
    <property type="gene ID" value="ENSSRHG00000050861.1"/>
</dbReference>
<keyword evidence="13" id="KW-1015">Disulfide bond</keyword>
<evidence type="ECO:0000256" key="4">
    <source>
        <dbReference type="ARBA" id="ARBA00011738"/>
    </source>
</evidence>
<feature type="domain" description="Fucosyltransferase N-terminal" evidence="26">
    <location>
        <begin position="69"/>
        <end position="118"/>
    </location>
</feature>
<evidence type="ECO:0000256" key="24">
    <source>
        <dbReference type="RuleBase" id="RU003832"/>
    </source>
</evidence>
<sequence>MIRIISTLVAPPTDSPSAVKEELKICCQPVCFSCRTRGKVNHSEHNCHGFDIMFYNLRGLRRKLVGIYPICHNSQRPAFQKLVWWNMEFPSNSYPLPMLKDLFNITSSYRWDIPVPYGRITDTTEEEKNYTIPKEDKLRLQYYTELVKYINVSAFGRHFKNPLNATKYSNLVSICKLYLSFENSIHRYYVTEKLFNVLALGAVPVVLGPHRENYEQFLPSKAFIHVDDFPSPKELADHLKLLDQNEDLYKQYFPSTKTLFGLEHACWICDHIRRNKHYKDLNSWLRAL</sequence>
<evidence type="ECO:0000256" key="21">
    <source>
        <dbReference type="ARBA" id="ARBA00037848"/>
    </source>
</evidence>
<evidence type="ECO:0000313" key="27">
    <source>
        <dbReference type="Ensembl" id="ENSSRHP00000104081.1"/>
    </source>
</evidence>
<keyword evidence="11" id="KW-0443">Lipid metabolism</keyword>
<dbReference type="Pfam" id="PF17039">
    <property type="entry name" value="Glyco_tran_10_N"/>
    <property type="match status" value="1"/>
</dbReference>
<comment type="subunit">
    <text evidence="4">Homodimer.</text>
</comment>
<comment type="catalytic activity">
    <reaction evidence="17">
        <text>an alpha-Neu5Ac-(2-&gt;3)-beta-D-Gal-(1-&gt;4)-beta-D-GlcNAc-(1-&gt;3)-beta-D-Gal-(1-&gt;4)-beta-D-GlcNAc derivative + GDP-beta-L-fucose = an alpha-Neu5Ac-(2-&gt;3)-beta-D-Gal-(1-&gt;4)-beta-D-GlcNAc-(1-&gt;3)-beta-D-Gal-(1-&gt;4)-[alpha-L-Fuc-(1-&gt;3)]-beta-D-GlcNAc derivative + GDP + H(+)</text>
        <dbReference type="Rhea" id="RHEA:68044"/>
        <dbReference type="ChEBI" id="CHEBI:15378"/>
        <dbReference type="ChEBI" id="CHEBI:57273"/>
        <dbReference type="ChEBI" id="CHEBI:58189"/>
        <dbReference type="ChEBI" id="CHEBI:145343"/>
        <dbReference type="ChEBI" id="CHEBI:176900"/>
    </reaction>
    <physiologicalReaction direction="left-to-right" evidence="17">
        <dbReference type="Rhea" id="RHEA:68045"/>
    </physiologicalReaction>
</comment>
<keyword evidence="9" id="KW-1133">Transmembrane helix</keyword>